<comment type="similarity">
    <text evidence="9">Belongs to the class I-like SAM-binding methyltransferase superfamily. Trm1 family.</text>
</comment>
<evidence type="ECO:0000256" key="6">
    <source>
        <dbReference type="ARBA" id="ARBA00022884"/>
    </source>
</evidence>
<evidence type="ECO:0000256" key="4">
    <source>
        <dbReference type="ARBA" id="ARBA00022691"/>
    </source>
</evidence>
<evidence type="ECO:0000256" key="3">
    <source>
        <dbReference type="ARBA" id="ARBA00022679"/>
    </source>
</evidence>
<accession>A0A210QBP4</accession>
<dbReference type="InterPro" id="IPR002905">
    <property type="entry name" value="Trm1"/>
</dbReference>
<dbReference type="EC" id="2.1.1.216" evidence="7 9"/>
<evidence type="ECO:0000313" key="11">
    <source>
        <dbReference type="EMBL" id="OWF46152.1"/>
    </source>
</evidence>
<organism evidence="11 12">
    <name type="scientific">Mizuhopecten yessoensis</name>
    <name type="common">Japanese scallop</name>
    <name type="synonym">Patinopecten yessoensis</name>
    <dbReference type="NCBI Taxonomy" id="6573"/>
    <lineage>
        <taxon>Eukaryota</taxon>
        <taxon>Metazoa</taxon>
        <taxon>Spiralia</taxon>
        <taxon>Lophotrochozoa</taxon>
        <taxon>Mollusca</taxon>
        <taxon>Bivalvia</taxon>
        <taxon>Autobranchia</taxon>
        <taxon>Pteriomorphia</taxon>
        <taxon>Pectinida</taxon>
        <taxon>Pectinoidea</taxon>
        <taxon>Pectinidae</taxon>
        <taxon>Mizuhopecten</taxon>
    </lineage>
</organism>
<dbReference type="PANTHER" id="PTHR10631">
    <property type="entry name" value="N 2 ,N 2 -DIMETHYLGUANOSINE TRNA METHYLTRANSFERASE"/>
    <property type="match status" value="1"/>
</dbReference>
<keyword evidence="2 9" id="KW-0489">Methyltransferase</keyword>
<keyword evidence="3 9" id="KW-0808">Transferase</keyword>
<dbReference type="Gene3D" id="3.40.50.150">
    <property type="entry name" value="Vaccinia Virus protein VP39"/>
    <property type="match status" value="1"/>
</dbReference>
<evidence type="ECO:0000256" key="10">
    <source>
        <dbReference type="SAM" id="MobiDB-lite"/>
    </source>
</evidence>
<dbReference type="Proteomes" id="UP000242188">
    <property type="component" value="Unassembled WGS sequence"/>
</dbReference>
<keyword evidence="12" id="KW-1185">Reference proteome</keyword>
<dbReference type="PANTHER" id="PTHR10631:SF3">
    <property type="entry name" value="TRNA (GUANINE(26)-N(2))-DIMETHYLTRANSFERASE"/>
    <property type="match status" value="1"/>
</dbReference>
<keyword evidence="1 9" id="KW-0820">tRNA-binding</keyword>
<comment type="caution">
    <text evidence="11">The sequence shown here is derived from an EMBL/GenBank/DDBJ whole genome shotgun (WGS) entry which is preliminary data.</text>
</comment>
<name>A0A210QBP4_MIZYE</name>
<comment type="catalytic activity">
    <reaction evidence="8 9">
        <text>guanosine(26) in tRNA + 2 S-adenosyl-L-methionine = N(2)-dimethylguanosine(26) in tRNA + 2 S-adenosyl-L-homocysteine + 2 H(+)</text>
        <dbReference type="Rhea" id="RHEA:43140"/>
        <dbReference type="Rhea" id="RHEA-COMP:10359"/>
        <dbReference type="Rhea" id="RHEA-COMP:10360"/>
        <dbReference type="ChEBI" id="CHEBI:15378"/>
        <dbReference type="ChEBI" id="CHEBI:57856"/>
        <dbReference type="ChEBI" id="CHEBI:59789"/>
        <dbReference type="ChEBI" id="CHEBI:74269"/>
        <dbReference type="ChEBI" id="CHEBI:74513"/>
        <dbReference type="EC" id="2.1.1.216"/>
    </reaction>
</comment>
<keyword evidence="6 9" id="KW-0694">RNA-binding</keyword>
<feature type="compositionally biased region" description="Basic and acidic residues" evidence="10">
    <location>
        <begin position="585"/>
        <end position="596"/>
    </location>
</feature>
<dbReference type="AlphaFoldDB" id="A0A210QBP4"/>
<feature type="compositionally biased region" description="Basic and acidic residues" evidence="10">
    <location>
        <begin position="551"/>
        <end position="566"/>
    </location>
</feature>
<evidence type="ECO:0000313" key="12">
    <source>
        <dbReference type="Proteomes" id="UP000242188"/>
    </source>
</evidence>
<evidence type="ECO:0000256" key="5">
    <source>
        <dbReference type="ARBA" id="ARBA00022694"/>
    </source>
</evidence>
<dbReference type="FunFam" id="3.30.56.70:FF:000001">
    <property type="entry name" value="tRNA (guanine(26)-N(2))-dimethyltransferase"/>
    <property type="match status" value="1"/>
</dbReference>
<evidence type="ECO:0000256" key="2">
    <source>
        <dbReference type="ARBA" id="ARBA00022603"/>
    </source>
</evidence>
<dbReference type="GO" id="GO:0160104">
    <property type="term" value="F:tRNA (guanine(26)-N2)-dimethyltransferase activity"/>
    <property type="evidence" value="ECO:0007669"/>
    <property type="project" value="UniProtKB-UniRule"/>
</dbReference>
<dbReference type="OrthoDB" id="6349953at2759"/>
<dbReference type="Pfam" id="PF02005">
    <property type="entry name" value="TRM"/>
    <property type="match status" value="1"/>
</dbReference>
<evidence type="ECO:0000256" key="7">
    <source>
        <dbReference type="ARBA" id="ARBA00039099"/>
    </source>
</evidence>
<protein>
    <recommendedName>
        <fullName evidence="7 9">tRNA (guanine(26)-N(2))-dimethyltransferase</fullName>
        <ecNumber evidence="7 9">2.1.1.216</ecNumber>
    </recommendedName>
</protein>
<evidence type="ECO:0000256" key="1">
    <source>
        <dbReference type="ARBA" id="ARBA00022555"/>
    </source>
</evidence>
<dbReference type="GO" id="GO:0000049">
    <property type="term" value="F:tRNA binding"/>
    <property type="evidence" value="ECO:0007669"/>
    <property type="project" value="UniProtKB-UniRule"/>
</dbReference>
<proteinExistence type="inferred from homology"/>
<dbReference type="InterPro" id="IPR029063">
    <property type="entry name" value="SAM-dependent_MTases_sf"/>
</dbReference>
<keyword evidence="4 9" id="KW-0949">S-adenosyl-L-methionine</keyword>
<sequence length="596" mass="66977">MLLVPRLCPSRQLLVSWRRIIFRQIYTNSTMSLKNEGEESQYNVVKEGKADILQPKSVFYNPVQEFNRDLTVAVISNFAQLRRQEIKNNLLKDKKSKNDQEVPVSDTEVNITGNDVEESQKNVFVDDDIEAGKMCADGISILEGLAASGLRSIRFGLEIPGVKRIVTNDFDKTAVEVIQKNIERNKLDHLVTSSFGDASMVMYMSKGTDAAFDVIDLDPYGGASQFLDAAMQSVSEGGLLCVTCTDMALLCGNTPESCRARYGTMSYRSAYCKEMALRILLQSMETTANRYSRYIIPMISISADFYIRVFVRVFTGAAKVKLSSLKLANVYHCSGCGAFTIQRLARKIPTKGDNFKMAAAHGPPVTDLCEHCEHKHYVVGPVWADCLHDTDFVKKVIKYVQEKQADFQTHKRIIGMLSLVSEELRDCPMYYVIDDVCQQVHLSSFNQETFMSALLNAGFEVSMSHAEQNSIKTNASNTDIWDIVRSWEKTHPVTEKRRVPGSVTANILSKEPTLKVSFETHPGAKQESKKQGLSRYPQNPEKFWGPKPRAKKSEVDSVESMVDKRIKLQGKRKKNQEADDSAGEQEAKKKNDTQDS</sequence>
<dbReference type="EMBL" id="NEDP02004255">
    <property type="protein sequence ID" value="OWF46152.1"/>
    <property type="molecule type" value="Genomic_DNA"/>
</dbReference>
<dbReference type="SUPFAM" id="SSF53335">
    <property type="entry name" value="S-adenosyl-L-methionine-dependent methyltransferases"/>
    <property type="match status" value="1"/>
</dbReference>
<feature type="region of interest" description="Disordered" evidence="10">
    <location>
        <begin position="518"/>
        <end position="596"/>
    </location>
</feature>
<dbReference type="GO" id="GO:0005634">
    <property type="term" value="C:nucleus"/>
    <property type="evidence" value="ECO:0007669"/>
    <property type="project" value="TreeGrafter"/>
</dbReference>
<reference evidence="11 12" key="1">
    <citation type="journal article" date="2017" name="Nat. Ecol. Evol.">
        <title>Scallop genome provides insights into evolution of bilaterian karyotype and development.</title>
        <authorList>
            <person name="Wang S."/>
            <person name="Zhang J."/>
            <person name="Jiao W."/>
            <person name="Li J."/>
            <person name="Xun X."/>
            <person name="Sun Y."/>
            <person name="Guo X."/>
            <person name="Huan P."/>
            <person name="Dong B."/>
            <person name="Zhang L."/>
            <person name="Hu X."/>
            <person name="Sun X."/>
            <person name="Wang J."/>
            <person name="Zhao C."/>
            <person name="Wang Y."/>
            <person name="Wang D."/>
            <person name="Huang X."/>
            <person name="Wang R."/>
            <person name="Lv J."/>
            <person name="Li Y."/>
            <person name="Zhang Z."/>
            <person name="Liu B."/>
            <person name="Lu W."/>
            <person name="Hui Y."/>
            <person name="Liang J."/>
            <person name="Zhou Z."/>
            <person name="Hou R."/>
            <person name="Li X."/>
            <person name="Liu Y."/>
            <person name="Li H."/>
            <person name="Ning X."/>
            <person name="Lin Y."/>
            <person name="Zhao L."/>
            <person name="Xing Q."/>
            <person name="Dou J."/>
            <person name="Li Y."/>
            <person name="Mao J."/>
            <person name="Guo H."/>
            <person name="Dou H."/>
            <person name="Li T."/>
            <person name="Mu C."/>
            <person name="Jiang W."/>
            <person name="Fu Q."/>
            <person name="Fu X."/>
            <person name="Miao Y."/>
            <person name="Liu J."/>
            <person name="Yu Q."/>
            <person name="Li R."/>
            <person name="Liao H."/>
            <person name="Li X."/>
            <person name="Kong Y."/>
            <person name="Jiang Z."/>
            <person name="Chourrout D."/>
            <person name="Li R."/>
            <person name="Bao Z."/>
        </authorList>
    </citation>
    <scope>NUCLEOTIDE SEQUENCE [LARGE SCALE GENOMIC DNA]</scope>
    <source>
        <strain evidence="11 12">PY_sf001</strain>
    </source>
</reference>
<dbReference type="GO" id="GO:0002940">
    <property type="term" value="P:tRNA N2-guanine methylation"/>
    <property type="evidence" value="ECO:0007669"/>
    <property type="project" value="TreeGrafter"/>
</dbReference>
<dbReference type="NCBIfam" id="TIGR00308">
    <property type="entry name" value="TRM1"/>
    <property type="match status" value="1"/>
</dbReference>
<gene>
    <name evidence="11" type="ORF">KP79_PYT14853</name>
</gene>
<evidence type="ECO:0000256" key="8">
    <source>
        <dbReference type="ARBA" id="ARBA00051897"/>
    </source>
</evidence>
<evidence type="ECO:0000256" key="9">
    <source>
        <dbReference type="PROSITE-ProRule" id="PRU00958"/>
    </source>
</evidence>
<dbReference type="STRING" id="6573.A0A210QBP4"/>
<dbReference type="PROSITE" id="PS51626">
    <property type="entry name" value="SAM_MT_TRM1"/>
    <property type="match status" value="1"/>
</dbReference>
<dbReference type="Gene3D" id="3.30.56.70">
    <property type="entry name" value="N2,N2-dimethylguanosine tRNA methyltransferase, C-terminal domain"/>
    <property type="match status" value="1"/>
</dbReference>
<keyword evidence="5 9" id="KW-0819">tRNA processing</keyword>
<dbReference type="InterPro" id="IPR042296">
    <property type="entry name" value="tRNA_met_Trm1_C"/>
</dbReference>